<comment type="caution">
    <text evidence="1">The sequence shown here is derived from an EMBL/GenBank/DDBJ whole genome shotgun (WGS) entry which is preliminary data.</text>
</comment>
<name>A0ABP7IYZ6_9ACTN</name>
<dbReference type="Proteomes" id="UP001500888">
    <property type="component" value="Unassembled WGS sequence"/>
</dbReference>
<keyword evidence="2" id="KW-1185">Reference proteome</keyword>
<organism evidence="1 2">
    <name type="scientific">Sphaerisporangium flaviroseum</name>
    <dbReference type="NCBI Taxonomy" id="509199"/>
    <lineage>
        <taxon>Bacteria</taxon>
        <taxon>Bacillati</taxon>
        <taxon>Actinomycetota</taxon>
        <taxon>Actinomycetes</taxon>
        <taxon>Streptosporangiales</taxon>
        <taxon>Streptosporangiaceae</taxon>
        <taxon>Sphaerisporangium</taxon>
    </lineage>
</organism>
<sequence>MEELRRLADAGSADAVDQLVELAQERDDIGELRRLAGGGNQDAADILLEMAEETDDRAS</sequence>
<protein>
    <recommendedName>
        <fullName evidence="3">Ankyrin repeat domain-containing protein</fullName>
    </recommendedName>
</protein>
<dbReference type="EMBL" id="BAAAZR010000028">
    <property type="protein sequence ID" value="GAA3830169.1"/>
    <property type="molecule type" value="Genomic_DNA"/>
</dbReference>
<proteinExistence type="predicted"/>
<reference evidence="2" key="1">
    <citation type="journal article" date="2019" name="Int. J. Syst. Evol. Microbiol.">
        <title>The Global Catalogue of Microorganisms (GCM) 10K type strain sequencing project: providing services to taxonomists for standard genome sequencing and annotation.</title>
        <authorList>
            <consortium name="The Broad Institute Genomics Platform"/>
            <consortium name="The Broad Institute Genome Sequencing Center for Infectious Disease"/>
            <person name="Wu L."/>
            <person name="Ma J."/>
        </authorList>
    </citation>
    <scope>NUCLEOTIDE SEQUENCE [LARGE SCALE GENOMIC DNA]</scope>
    <source>
        <strain evidence="2">JCM 16908</strain>
    </source>
</reference>
<evidence type="ECO:0000313" key="1">
    <source>
        <dbReference type="EMBL" id="GAA3830169.1"/>
    </source>
</evidence>
<evidence type="ECO:0000313" key="2">
    <source>
        <dbReference type="Proteomes" id="UP001500888"/>
    </source>
</evidence>
<accession>A0ABP7IYZ6</accession>
<gene>
    <name evidence="1" type="ORF">GCM10022226_58760</name>
</gene>
<evidence type="ECO:0008006" key="3">
    <source>
        <dbReference type="Google" id="ProtNLM"/>
    </source>
</evidence>
<dbReference type="RefSeq" id="WP_344947282.1">
    <property type="nucleotide sequence ID" value="NZ_BAAAZR010000028.1"/>
</dbReference>